<evidence type="ECO:0000313" key="3">
    <source>
        <dbReference type="Proteomes" id="UP001583177"/>
    </source>
</evidence>
<protein>
    <submittedName>
        <fullName evidence="2">Uncharacterized protein</fullName>
    </submittedName>
</protein>
<feature type="region of interest" description="Disordered" evidence="1">
    <location>
        <begin position="88"/>
        <end position="111"/>
    </location>
</feature>
<evidence type="ECO:0000313" key="2">
    <source>
        <dbReference type="EMBL" id="KAL1847959.1"/>
    </source>
</evidence>
<sequence length="376" mass="42251">MAVAATVGTQGLVQLGISISDIALIFEQGRKVGNWFFTRNHDQTLFEILGEDPESLLKRRGIVEPRDITRRFPDVEFIYHEGKVSTQGKTFKPSNGQANTSSRKKGQLPVAANTAQGSDELGPFSWLMVMIVTALDICLPTQRVLSVLVSVFTRVLDNTDVQGDQEENSETALQTTLGTNIESWRSVGQVRRVDQLLRREYHRMWRNKTGVEHAFAQLNWAEEIEVRRFLRVLFEDKEDHFPCESASTIALAYAIQRGGVSIQASGADRINEAQLLVEYTDAQHVSRLHHPLGGLVQAKDRLQDRSQMISYPRGHPESMIQAIPRGLGTRNELGKFWALGFDGASKYCLIAEADLPYDKSKSEVYSKGWFQSRPST</sequence>
<accession>A0ABR3VXT1</accession>
<gene>
    <name evidence="2" type="ORF">Daus18300_013762</name>
</gene>
<name>A0ABR3VXT1_9PEZI</name>
<evidence type="ECO:0000256" key="1">
    <source>
        <dbReference type="SAM" id="MobiDB-lite"/>
    </source>
</evidence>
<reference evidence="2 3" key="1">
    <citation type="journal article" date="2024" name="IMA Fungus">
        <title>IMA Genome - F19 : A genome assembly and annotation guide to empower mycologists, including annotated draft genome sequences of Ceratocystis pirilliformis, Diaporthe australafricana, Fusarium ophioides, Paecilomyces lecythidis, and Sporothrix stenoceras.</title>
        <authorList>
            <person name="Aylward J."/>
            <person name="Wilson A.M."/>
            <person name="Visagie C.M."/>
            <person name="Spraker J."/>
            <person name="Barnes I."/>
            <person name="Buitendag C."/>
            <person name="Ceriani C."/>
            <person name="Del Mar Angel L."/>
            <person name="du Plessis D."/>
            <person name="Fuchs T."/>
            <person name="Gasser K."/>
            <person name="Kramer D."/>
            <person name="Li W."/>
            <person name="Munsamy K."/>
            <person name="Piso A."/>
            <person name="Price J.L."/>
            <person name="Sonnekus B."/>
            <person name="Thomas C."/>
            <person name="van der Nest A."/>
            <person name="van Dijk A."/>
            <person name="van Heerden A."/>
            <person name="van Vuuren N."/>
            <person name="Yilmaz N."/>
            <person name="Duong T.A."/>
            <person name="van der Merwe N.A."/>
            <person name="Wingfield M.J."/>
            <person name="Wingfield B.D."/>
        </authorList>
    </citation>
    <scope>NUCLEOTIDE SEQUENCE [LARGE SCALE GENOMIC DNA]</scope>
    <source>
        <strain evidence="2 3">CMW 18300</strain>
    </source>
</reference>
<proteinExistence type="predicted"/>
<organism evidence="2 3">
    <name type="scientific">Diaporthe australafricana</name>
    <dbReference type="NCBI Taxonomy" id="127596"/>
    <lineage>
        <taxon>Eukaryota</taxon>
        <taxon>Fungi</taxon>
        <taxon>Dikarya</taxon>
        <taxon>Ascomycota</taxon>
        <taxon>Pezizomycotina</taxon>
        <taxon>Sordariomycetes</taxon>
        <taxon>Sordariomycetidae</taxon>
        <taxon>Diaporthales</taxon>
        <taxon>Diaporthaceae</taxon>
        <taxon>Diaporthe</taxon>
    </lineage>
</organism>
<comment type="caution">
    <text evidence="2">The sequence shown here is derived from an EMBL/GenBank/DDBJ whole genome shotgun (WGS) entry which is preliminary data.</text>
</comment>
<feature type="compositionally biased region" description="Polar residues" evidence="1">
    <location>
        <begin position="88"/>
        <end position="101"/>
    </location>
</feature>
<dbReference type="Proteomes" id="UP001583177">
    <property type="component" value="Unassembled WGS sequence"/>
</dbReference>
<dbReference type="EMBL" id="JAWRVE010000229">
    <property type="protein sequence ID" value="KAL1847959.1"/>
    <property type="molecule type" value="Genomic_DNA"/>
</dbReference>
<keyword evidence="3" id="KW-1185">Reference proteome</keyword>